<organism evidence="4">
    <name type="scientific">Obscuromonas narnavirus 2</name>
    <dbReference type="NCBI Taxonomy" id="3157915"/>
    <lineage>
        <taxon>Viruses</taxon>
        <taxon>Riboviria</taxon>
        <taxon>Orthornavirae</taxon>
        <taxon>Lenarviricota</taxon>
        <taxon>Amabiliviricetes</taxon>
        <taxon>Wolframvirales</taxon>
        <taxon>Narnaviridae</taxon>
    </lineage>
</organism>
<dbReference type="SUPFAM" id="SSF56672">
    <property type="entry name" value="DNA/RNA polymerases"/>
    <property type="match status" value="1"/>
</dbReference>
<evidence type="ECO:0000313" key="4">
    <source>
        <dbReference type="EMBL" id="XBG55437.1"/>
    </source>
</evidence>
<evidence type="ECO:0000256" key="2">
    <source>
        <dbReference type="ARBA" id="ARBA00022679"/>
    </source>
</evidence>
<name>A0AAU7BNB1_9VIRU</name>
<reference evidence="4" key="1">
    <citation type="submission" date="2023-10" db="EMBL/GenBank/DDBJ databases">
        <authorList>
            <person name="Grybchuk D."/>
            <person name="Galan A."/>
            <person name="Klocek D."/>
            <person name="Macedo D.H."/>
            <person name="Wolf Y.I."/>
            <person name="Votypka J."/>
            <person name="Butenko A."/>
            <person name="Lukes J."/>
            <person name="Neri U."/>
            <person name="Zahonova K."/>
            <person name="Kostygov A.Y."/>
            <person name="Koonin E.V."/>
            <person name="Yurchenko V."/>
        </authorList>
    </citation>
    <scope>NUCLEOTIDE SEQUENCE</scope>
    <source>
        <strain evidence="4">CV26_NarnaB</strain>
    </source>
</reference>
<dbReference type="InterPro" id="IPR043502">
    <property type="entry name" value="DNA/RNA_pol_sf"/>
</dbReference>
<keyword evidence="3" id="KW-0548">Nucleotidyltransferase</keyword>
<dbReference type="EMBL" id="OR723801">
    <property type="protein sequence ID" value="XBG55437.1"/>
    <property type="molecule type" value="Genomic_RNA"/>
</dbReference>
<protein>
    <submittedName>
        <fullName evidence="4">RNA-dependent RNA polymerase</fullName>
    </submittedName>
</protein>
<evidence type="ECO:0000256" key="1">
    <source>
        <dbReference type="ARBA" id="ARBA00022484"/>
    </source>
</evidence>
<reference evidence="4" key="2">
    <citation type="journal article" date="2024" name="Virus Evol.">
        <title>Identification of diverse RNA viruses in Obscuromonas flagellates (Euglenozoa: Trypanosomatidae: Blastocrithidiinae).</title>
        <authorList>
            <person name="Grybchuk D."/>
            <person name="Galan A."/>
            <person name="Klocek D."/>
            <person name="Macedo D.H."/>
            <person name="Wolf Y.I."/>
            <person name="Votypka J."/>
            <person name="Butenko A."/>
            <person name="Lukes J."/>
            <person name="Neri U."/>
            <person name="Zahonova K."/>
            <person name="Kostygov A.Y."/>
            <person name="Koonin E.V."/>
            <person name="Yurchenko V."/>
        </authorList>
    </citation>
    <scope>NUCLEOTIDE SEQUENCE</scope>
    <source>
        <strain evidence="4">CV26_NarnaB</strain>
    </source>
</reference>
<dbReference type="GO" id="GO:0003968">
    <property type="term" value="F:RNA-directed RNA polymerase activity"/>
    <property type="evidence" value="ECO:0007669"/>
    <property type="project" value="UniProtKB-KW"/>
</dbReference>
<keyword evidence="2" id="KW-0808">Transferase</keyword>
<sequence>MAPGLKKLFDFAVSGDKQLLETVESWVENEWNRANLHSDHVRFLRHLLRTYAVVLVLCRPPVDLPEQKKGLPRIFVESLLFLTKHVLTRGMVATAKLVKDISHRCREISLGITLSTTSVIDRLFPVIDGIRGFSQIARWARALPPPTNKATEATLDEYVKCLTTHGVTDLLVLQDISSFGEWWGRRHKPGVPFPGDLFVSPSACLTHSVKQGGQLAAWEEIPTHENEPPEMSDESLDRLMGKISEQGDRKGETPTISLSRIAKKNSGVMKSFEERDPSDPIPARASAVRTKGFKTRMVTVHPVDEIIYGQYYRRMAFSALHQFAPVASSMDGDHIASIRRILPAWKKGKVFFSSDLTAATDKVHQDAARALLRGIATAWGVKSPERLFFPHMLDLSNFGRKEKILQVRGILMGSPMTWFTLNLLNFYCYMRALDPALGRFSGCYEEAMSSCSLCGDDLIAACTRSTIDGYKKNLEDIGFELNVPKSFVSDKSGVFTEHAFHVVFKESLEAEPFPSLENPRKLVEVVSAKDIRLLGDVPVSAFVPSEELPLEVTLGPSLTGALDSFEITVKEEVKVCLKRAASLVMPSLVEKLIKLRIDPGAPRALGGAELPWMEPILKETRLAASIMASGNFLSAVLKDPSLLLSVRLASPFSVKYEEPSELALSLVKDSQPPHTLTTIKVLPQNERVPVALAHAGPWVEYFLQELSLTTSSLREMGVLEPRSRQSGRVRSLGRIAVEMKRLRDRLLATYPNAPPSQHPVASLSKAKEILDSLVQGPYHPSQLILRQGVRRGRPYSQYVLAYSDQPHVRREFLTYSNWPCEYVPTRSAHPLAPVR</sequence>
<proteinExistence type="predicted"/>
<evidence type="ECO:0000256" key="3">
    <source>
        <dbReference type="ARBA" id="ARBA00022695"/>
    </source>
</evidence>
<accession>A0AAU7BNB1</accession>
<keyword evidence="1 4" id="KW-0696">RNA-directed RNA polymerase</keyword>